<feature type="domain" description="Glycosyl hydrolase family 13 catalytic" evidence="3">
    <location>
        <begin position="185"/>
        <end position="390"/>
    </location>
</feature>
<dbReference type="InterPro" id="IPR017853">
    <property type="entry name" value="GH"/>
</dbReference>
<accession>T1BL10</accession>
<evidence type="ECO:0000313" key="4">
    <source>
        <dbReference type="EMBL" id="EQD73636.1"/>
    </source>
</evidence>
<dbReference type="PANTHER" id="PTHR10357:SF210">
    <property type="entry name" value="MALTODEXTRIN GLUCOSIDASE"/>
    <property type="match status" value="1"/>
</dbReference>
<comment type="caution">
    <text evidence="4">The sequence shown here is derived from an EMBL/GenBank/DDBJ whole genome shotgun (WGS) entry which is preliminary data.</text>
</comment>
<dbReference type="SUPFAM" id="SSF51445">
    <property type="entry name" value="(Trans)glycosidases"/>
    <property type="match status" value="1"/>
</dbReference>
<dbReference type="Gene3D" id="2.60.40.10">
    <property type="entry name" value="Immunoglobulins"/>
    <property type="match status" value="1"/>
</dbReference>
<dbReference type="InterPro" id="IPR006047">
    <property type="entry name" value="GH13_cat_dom"/>
</dbReference>
<proteinExistence type="predicted"/>
<keyword evidence="1" id="KW-0378">Hydrolase</keyword>
<evidence type="ECO:0000256" key="2">
    <source>
        <dbReference type="ARBA" id="ARBA00023295"/>
    </source>
</evidence>
<dbReference type="InterPro" id="IPR004185">
    <property type="entry name" value="Glyco_hydro_13_lg-like_dom"/>
</dbReference>
<dbReference type="InterPro" id="IPR013783">
    <property type="entry name" value="Ig-like_fold"/>
</dbReference>
<reference evidence="4" key="2">
    <citation type="journal article" date="2014" name="ISME J.">
        <title>Microbial stratification in low pH oxic and suboxic macroscopic growths along an acid mine drainage.</title>
        <authorList>
            <person name="Mendez-Garcia C."/>
            <person name="Mesa V."/>
            <person name="Sprenger R.R."/>
            <person name="Richter M."/>
            <person name="Diez M.S."/>
            <person name="Solano J."/>
            <person name="Bargiela R."/>
            <person name="Golyshina O.V."/>
            <person name="Manteca A."/>
            <person name="Ramos J.L."/>
            <person name="Gallego J.R."/>
            <person name="Llorente I."/>
            <person name="Martins Dos Santos V.A."/>
            <person name="Jensen O.N."/>
            <person name="Pelaez A.I."/>
            <person name="Sanchez J."/>
            <person name="Ferrer M."/>
        </authorList>
    </citation>
    <scope>NUCLEOTIDE SEQUENCE</scope>
</reference>
<evidence type="ECO:0000259" key="3">
    <source>
        <dbReference type="SMART" id="SM00642"/>
    </source>
</evidence>
<feature type="non-terminal residue" evidence="4">
    <location>
        <position position="390"/>
    </location>
</feature>
<dbReference type="EMBL" id="AUZX01003538">
    <property type="protein sequence ID" value="EQD73636.1"/>
    <property type="molecule type" value="Genomic_DNA"/>
</dbReference>
<sequence>MESDLTMSQTNELRSDFSMRRVAWVPIFAAALLVIGPHPALASTPSLHPVRANAIIKADLFSDQGTMYDSNQEPSATQPVTVMLRTGRDNVTSATIKYYDSGDHTFHYVRMTKRSTDPTGKFDYWRGTIPAGPSEKYYRFRVKNGSETMWYNADGASTTQPATGDFFIIPGFRTPNWMKNGVMYEIFVDRFYDGDPSIAVKSGQYTNQGCVTERHPWGSSVFATQPGCNAEVFFGGDLAGILDKLSYLKKTLGVNILYLTPIFESPTNHKYDTTNYYKIDPAFGDKAQLEKLIGAVHSGANGPKGYMILDGVFNHTGDTNCWFGRYTYGTLKCSIVGAYQSKSSPYYSWYTFQKWPNHYSSFEDAVPSMPKLNYGATGSPVREQIYAGAH</sequence>
<keyword evidence="2" id="KW-0326">Glycosidase</keyword>
<reference evidence="4" key="1">
    <citation type="submission" date="2013-08" db="EMBL/GenBank/DDBJ databases">
        <authorList>
            <person name="Mendez C."/>
            <person name="Richter M."/>
            <person name="Ferrer M."/>
            <person name="Sanchez J."/>
        </authorList>
    </citation>
    <scope>NUCLEOTIDE SEQUENCE</scope>
</reference>
<evidence type="ECO:0000256" key="1">
    <source>
        <dbReference type="ARBA" id="ARBA00022801"/>
    </source>
</evidence>
<dbReference type="GO" id="GO:0005975">
    <property type="term" value="P:carbohydrate metabolic process"/>
    <property type="evidence" value="ECO:0007669"/>
    <property type="project" value="InterPro"/>
</dbReference>
<dbReference type="Pfam" id="PF02903">
    <property type="entry name" value="Alpha-amylase_N"/>
    <property type="match status" value="1"/>
</dbReference>
<dbReference type="PANTHER" id="PTHR10357">
    <property type="entry name" value="ALPHA-AMYLASE FAMILY MEMBER"/>
    <property type="match status" value="1"/>
</dbReference>
<dbReference type="InterPro" id="IPR014756">
    <property type="entry name" value="Ig_E-set"/>
</dbReference>
<protein>
    <submittedName>
        <fullName evidence="4">Alpha amylase catalytic region</fullName>
    </submittedName>
</protein>
<dbReference type="SUPFAM" id="SSF81296">
    <property type="entry name" value="E set domains"/>
    <property type="match status" value="1"/>
</dbReference>
<dbReference type="AlphaFoldDB" id="T1BL10"/>
<dbReference type="SMART" id="SM00642">
    <property type="entry name" value="Aamy"/>
    <property type="match status" value="1"/>
</dbReference>
<name>T1BL10_9ZZZZ</name>
<gene>
    <name evidence="4" type="ORF">B1A_04853</name>
</gene>
<dbReference type="CDD" id="cd02857">
    <property type="entry name" value="E_set_CDase_PDE_N"/>
    <property type="match status" value="1"/>
</dbReference>
<dbReference type="Pfam" id="PF00128">
    <property type="entry name" value="Alpha-amylase"/>
    <property type="match status" value="1"/>
</dbReference>
<dbReference type="GO" id="GO:0004553">
    <property type="term" value="F:hydrolase activity, hydrolyzing O-glycosyl compounds"/>
    <property type="evidence" value="ECO:0007669"/>
    <property type="project" value="InterPro"/>
</dbReference>
<dbReference type="Gene3D" id="3.20.20.80">
    <property type="entry name" value="Glycosidases"/>
    <property type="match status" value="1"/>
</dbReference>
<organism evidence="4">
    <name type="scientific">mine drainage metagenome</name>
    <dbReference type="NCBI Taxonomy" id="410659"/>
    <lineage>
        <taxon>unclassified sequences</taxon>
        <taxon>metagenomes</taxon>
        <taxon>ecological metagenomes</taxon>
    </lineage>
</organism>